<keyword evidence="3" id="KW-1185">Reference proteome</keyword>
<dbReference type="EMBL" id="SRLH01000005">
    <property type="protein sequence ID" value="TGD57498.1"/>
    <property type="molecule type" value="Genomic_DNA"/>
</dbReference>
<feature type="domain" description="Gp5/Type VI secretion system Vgr protein OB-fold" evidence="1">
    <location>
        <begin position="377"/>
        <end position="452"/>
    </location>
</feature>
<sequence length="565" mass="62063">MPTVKPFYPSETLLKLEFLINNKNTGLDSLLKEATVHFELNKIPFAKFTFIASQPSTDSTEKLPIDALTRNPTDPPLEIEVKVTFENKSETLFKGIIKSLDKQIENAQIVAKIECKDVGYKLSQSSKEVENNNQTFEDKLTLFTKGLVLSENLQGQAWGKENITHNTSTVPWDYLIGFLDSIGMLVSLRNSNFSGIDIVNGKKEVAYLAENGINVFAFSGKIDAQKIKSSVTIERWDIENQAVSKVNVTQKGTDNPHTVKVSQTVLQVATLDRIANTILAKSNIASINGKVTTFGNLKAKAGDYISFNKVNAEIDGKDADPKPLLITQETHTIEGGCWKTEYAFGLESEKSFTENTTPGTNNGHAEIGQSNKINGLQIGVVTQIVEDPNNQFRIKVRIPLLSESGEGVWARLATLNASNEMGSYFIPDINDEVIVGCLGNNPDTPIILGSLYSSTKAMPFPIKEENFLKGFVTKEGTKIVMDDEKKSIELSTKKGNILTISDDLKGFVIEDENKNKITLNDQGITIESCKDLNIKAKGNIKVEGMQVAVDATAKMDLKGATINLN</sequence>
<organism evidence="2 3">
    <name type="scientific">Flavobacterium humi</name>
    <dbReference type="NCBI Taxonomy" id="2562683"/>
    <lineage>
        <taxon>Bacteria</taxon>
        <taxon>Pseudomonadati</taxon>
        <taxon>Bacteroidota</taxon>
        <taxon>Flavobacteriia</taxon>
        <taxon>Flavobacteriales</taxon>
        <taxon>Flavobacteriaceae</taxon>
        <taxon>Flavobacterium</taxon>
    </lineage>
</organism>
<dbReference type="SUPFAM" id="SSF69349">
    <property type="entry name" value="Phage fibre proteins"/>
    <property type="match status" value="1"/>
</dbReference>
<name>A0A4Z0L5G2_9FLAO</name>
<dbReference type="OrthoDB" id="1907165at2"/>
<dbReference type="InterPro" id="IPR037026">
    <property type="entry name" value="Vgr_OB-fold_dom_sf"/>
</dbReference>
<dbReference type="RefSeq" id="WP_135526489.1">
    <property type="nucleotide sequence ID" value="NZ_SRLH01000005.1"/>
</dbReference>
<accession>A0A4Z0L5G2</accession>
<dbReference type="AlphaFoldDB" id="A0A4Z0L5G2"/>
<dbReference type="Gene3D" id="2.40.50.230">
    <property type="entry name" value="Gp5 N-terminal domain"/>
    <property type="match status" value="1"/>
</dbReference>
<protein>
    <recommendedName>
        <fullName evidence="1">Gp5/Type VI secretion system Vgr protein OB-fold domain-containing protein</fullName>
    </recommendedName>
</protein>
<evidence type="ECO:0000313" key="3">
    <source>
        <dbReference type="Proteomes" id="UP000297407"/>
    </source>
</evidence>
<gene>
    <name evidence="2" type="ORF">E4635_09905</name>
</gene>
<evidence type="ECO:0000259" key="1">
    <source>
        <dbReference type="Pfam" id="PF04717"/>
    </source>
</evidence>
<reference evidence="2 3" key="1">
    <citation type="submission" date="2019-04" db="EMBL/GenBank/DDBJ databases">
        <title>Flavobacterium sp. strain DS2-A Genome sequencing and assembly.</title>
        <authorList>
            <person name="Kim I."/>
        </authorList>
    </citation>
    <scope>NUCLEOTIDE SEQUENCE [LARGE SCALE GENOMIC DNA]</scope>
    <source>
        <strain evidence="2 3">DS2-A</strain>
    </source>
</reference>
<dbReference type="InterPro" id="IPR006531">
    <property type="entry name" value="Gp5/Vgr_OB"/>
</dbReference>
<comment type="caution">
    <text evidence="2">The sequence shown here is derived from an EMBL/GenBank/DDBJ whole genome shotgun (WGS) entry which is preliminary data.</text>
</comment>
<proteinExistence type="predicted"/>
<dbReference type="SUPFAM" id="SSF69255">
    <property type="entry name" value="gp5 N-terminal domain-like"/>
    <property type="match status" value="1"/>
</dbReference>
<dbReference type="Proteomes" id="UP000297407">
    <property type="component" value="Unassembled WGS sequence"/>
</dbReference>
<dbReference type="Pfam" id="PF04717">
    <property type="entry name" value="Phage_base_V"/>
    <property type="match status" value="1"/>
</dbReference>
<evidence type="ECO:0000313" key="2">
    <source>
        <dbReference type="EMBL" id="TGD57498.1"/>
    </source>
</evidence>